<feature type="compositionally biased region" description="Acidic residues" evidence="1">
    <location>
        <begin position="136"/>
        <end position="145"/>
    </location>
</feature>
<gene>
    <name evidence="3" type="ORF">KJP28_14235</name>
</gene>
<keyword evidence="2" id="KW-1133">Transmembrane helix</keyword>
<evidence type="ECO:0000256" key="2">
    <source>
        <dbReference type="SAM" id="Phobius"/>
    </source>
</evidence>
<proteinExistence type="predicted"/>
<feature type="transmembrane region" description="Helical" evidence="2">
    <location>
        <begin position="28"/>
        <end position="45"/>
    </location>
</feature>
<organism evidence="3 4">
    <name type="scientific">Maritimibacter dapengensis</name>
    <dbReference type="NCBI Taxonomy" id="2836868"/>
    <lineage>
        <taxon>Bacteria</taxon>
        <taxon>Pseudomonadati</taxon>
        <taxon>Pseudomonadota</taxon>
        <taxon>Alphaproteobacteria</taxon>
        <taxon>Rhodobacterales</taxon>
        <taxon>Roseobacteraceae</taxon>
        <taxon>Maritimibacter</taxon>
    </lineage>
</organism>
<dbReference type="RefSeq" id="WP_218393278.1">
    <property type="nucleotide sequence ID" value="NZ_JAHUZE010000003.1"/>
</dbReference>
<dbReference type="Proteomes" id="UP000756530">
    <property type="component" value="Unassembled WGS sequence"/>
</dbReference>
<evidence type="ECO:0000313" key="4">
    <source>
        <dbReference type="Proteomes" id="UP000756530"/>
    </source>
</evidence>
<sequence>MWLLFAFIAVPLIEIGLFIQVGGWLGLWPTLLIVLVTAIIGSWMVRQQGALALGQVRDSFNQLSDPSEPLAHGAMILFSGALLLTPGFFTDTVGFLLLIPAFRAFAFREIKKRIKVQSYSSFTVHETHRPHRPGEDVIDGEFEDVTPDKKPTHTPVQGPSGWTKH</sequence>
<keyword evidence="2" id="KW-0472">Membrane</keyword>
<comment type="caution">
    <text evidence="3">The sequence shown here is derived from an EMBL/GenBank/DDBJ whole genome shotgun (WGS) entry which is preliminary data.</text>
</comment>
<keyword evidence="2" id="KW-0812">Transmembrane</keyword>
<dbReference type="PANTHER" id="PTHR35335">
    <property type="entry name" value="UPF0716 PROTEIN FXSA"/>
    <property type="match status" value="1"/>
</dbReference>
<evidence type="ECO:0000313" key="3">
    <source>
        <dbReference type="EMBL" id="MBV7380086.1"/>
    </source>
</evidence>
<protein>
    <submittedName>
        <fullName evidence="3">FxsA family protein</fullName>
    </submittedName>
</protein>
<evidence type="ECO:0000256" key="1">
    <source>
        <dbReference type="SAM" id="MobiDB-lite"/>
    </source>
</evidence>
<dbReference type="PANTHER" id="PTHR35335:SF1">
    <property type="entry name" value="UPF0716 PROTEIN FXSA"/>
    <property type="match status" value="1"/>
</dbReference>
<feature type="transmembrane region" description="Helical" evidence="2">
    <location>
        <begin position="88"/>
        <end position="106"/>
    </location>
</feature>
<name>A0ABS6T6E5_9RHOB</name>
<dbReference type="NCBIfam" id="NF008528">
    <property type="entry name" value="PRK11463.1-2"/>
    <property type="match status" value="1"/>
</dbReference>
<keyword evidence="4" id="KW-1185">Reference proteome</keyword>
<accession>A0ABS6T6E5</accession>
<dbReference type="EMBL" id="JAHUZE010000003">
    <property type="protein sequence ID" value="MBV7380086.1"/>
    <property type="molecule type" value="Genomic_DNA"/>
</dbReference>
<dbReference type="InterPro" id="IPR007313">
    <property type="entry name" value="FxsA"/>
</dbReference>
<dbReference type="Pfam" id="PF04186">
    <property type="entry name" value="FxsA"/>
    <property type="match status" value="1"/>
</dbReference>
<feature type="region of interest" description="Disordered" evidence="1">
    <location>
        <begin position="127"/>
        <end position="165"/>
    </location>
</feature>
<reference evidence="3 4" key="1">
    <citation type="submission" date="2021-05" db="EMBL/GenBank/DDBJ databases">
        <title>Culturable bacteria isolated from Daya Bay.</title>
        <authorList>
            <person name="Zheng W."/>
            <person name="Yu S."/>
            <person name="Huang Y."/>
        </authorList>
    </citation>
    <scope>NUCLEOTIDE SEQUENCE [LARGE SCALE GENOMIC DNA]</scope>
    <source>
        <strain evidence="3 4">DP4N28-5</strain>
    </source>
</reference>